<dbReference type="Proteomes" id="UP000231990">
    <property type="component" value="Unassembled WGS sequence"/>
</dbReference>
<dbReference type="Proteomes" id="UP000231962">
    <property type="component" value="Unassembled WGS sequence"/>
</dbReference>
<comment type="caution">
    <text evidence="2">The sequence shown here is derived from an EMBL/GenBank/DDBJ whole genome shotgun (WGS) entry which is preliminary data.</text>
</comment>
<accession>A0A2M9ZQ37</accession>
<name>A0A2M9ZQ37_9LEPT</name>
<protein>
    <submittedName>
        <fullName evidence="2">Uncharacterized protein</fullName>
    </submittedName>
</protein>
<dbReference type="RefSeq" id="WP_100714556.1">
    <property type="nucleotide sequence ID" value="NZ_NPDY01000013.1"/>
</dbReference>
<gene>
    <name evidence="1" type="ORF">CH360_13430</name>
    <name evidence="2" type="ORF">CH373_03900</name>
</gene>
<sequence>MKQIRLPWALLFVGGIFTATIYAKDVILLNVFYDPARKLYKDAYSVDLSPNPTSEYRTYHLDHNSFLDVSVG</sequence>
<evidence type="ECO:0000313" key="4">
    <source>
        <dbReference type="Proteomes" id="UP000231990"/>
    </source>
</evidence>
<reference evidence="3 4" key="1">
    <citation type="submission" date="2017-07" db="EMBL/GenBank/DDBJ databases">
        <title>Leptospira spp. isolated from tropical soils.</title>
        <authorList>
            <person name="Thibeaux R."/>
            <person name="Iraola G."/>
            <person name="Ferres I."/>
            <person name="Bierque E."/>
            <person name="Girault D."/>
            <person name="Soupe-Gilbert M.-E."/>
            <person name="Picardeau M."/>
            <person name="Goarant C."/>
        </authorList>
    </citation>
    <scope>NUCLEOTIDE SEQUENCE [LARGE SCALE GENOMIC DNA]</scope>
    <source>
        <strain evidence="2 4">FH1-B-B1</strain>
        <strain evidence="1 3">FH1-B-C1</strain>
    </source>
</reference>
<proteinExistence type="predicted"/>
<keyword evidence="3" id="KW-1185">Reference proteome</keyword>
<dbReference type="EMBL" id="NPDZ01000002">
    <property type="protein sequence ID" value="PJZ74081.1"/>
    <property type="molecule type" value="Genomic_DNA"/>
</dbReference>
<dbReference type="AlphaFoldDB" id="A0A2M9ZQ37"/>
<organism evidence="2 4">
    <name type="scientific">Leptospira perolatii</name>
    <dbReference type="NCBI Taxonomy" id="2023191"/>
    <lineage>
        <taxon>Bacteria</taxon>
        <taxon>Pseudomonadati</taxon>
        <taxon>Spirochaetota</taxon>
        <taxon>Spirochaetia</taxon>
        <taxon>Leptospirales</taxon>
        <taxon>Leptospiraceae</taxon>
        <taxon>Leptospira</taxon>
    </lineage>
</organism>
<dbReference type="EMBL" id="NPDY01000013">
    <property type="protein sequence ID" value="PJZ69050.1"/>
    <property type="molecule type" value="Genomic_DNA"/>
</dbReference>
<evidence type="ECO:0000313" key="1">
    <source>
        <dbReference type="EMBL" id="PJZ69050.1"/>
    </source>
</evidence>
<evidence type="ECO:0000313" key="2">
    <source>
        <dbReference type="EMBL" id="PJZ74081.1"/>
    </source>
</evidence>
<evidence type="ECO:0000313" key="3">
    <source>
        <dbReference type="Proteomes" id="UP000231962"/>
    </source>
</evidence>